<feature type="compositionally biased region" description="Basic and acidic residues" evidence="1">
    <location>
        <begin position="235"/>
        <end position="253"/>
    </location>
</feature>
<dbReference type="Proteomes" id="UP001159427">
    <property type="component" value="Unassembled WGS sequence"/>
</dbReference>
<feature type="region of interest" description="Disordered" evidence="1">
    <location>
        <begin position="229"/>
        <end position="253"/>
    </location>
</feature>
<dbReference type="EMBL" id="CALNXI010003959">
    <property type="protein sequence ID" value="CAH3194745.1"/>
    <property type="molecule type" value="Genomic_DNA"/>
</dbReference>
<gene>
    <name evidence="3" type="ORF">PEVE_00028504</name>
</gene>
<dbReference type="CDD" id="cd00063">
    <property type="entry name" value="FN3"/>
    <property type="match status" value="2"/>
</dbReference>
<dbReference type="InterPro" id="IPR013783">
    <property type="entry name" value="Ig-like_fold"/>
</dbReference>
<feature type="domain" description="Fibronectin type-III" evidence="2">
    <location>
        <begin position="117"/>
        <end position="211"/>
    </location>
</feature>
<evidence type="ECO:0000259" key="2">
    <source>
        <dbReference type="PROSITE" id="PS50853"/>
    </source>
</evidence>
<dbReference type="SUPFAM" id="SSF49265">
    <property type="entry name" value="Fibronectin type III"/>
    <property type="match status" value="1"/>
</dbReference>
<proteinExistence type="predicted"/>
<dbReference type="InterPro" id="IPR003961">
    <property type="entry name" value="FN3_dom"/>
</dbReference>
<reference evidence="3 4" key="1">
    <citation type="submission" date="2022-05" db="EMBL/GenBank/DDBJ databases">
        <authorList>
            <consortium name="Genoscope - CEA"/>
            <person name="William W."/>
        </authorList>
    </citation>
    <scope>NUCLEOTIDE SEQUENCE [LARGE SCALE GENOMIC DNA]</scope>
</reference>
<evidence type="ECO:0000256" key="1">
    <source>
        <dbReference type="SAM" id="MobiDB-lite"/>
    </source>
</evidence>
<dbReference type="InterPro" id="IPR050713">
    <property type="entry name" value="RTP_Phos/Ushers"/>
</dbReference>
<sequence length="253" mass="27195">MCFLFVVVPSPPENVTVISKTSRVVNISWTPGFNGNSDILNYTVEISTDNQAFAEARCSGLSSSGCVVSNSFTSASLVDLHPGKTYYIRVFANNKVGSSAVSSVITTTTDEEVPNVPPANVTGNNVTSTSIFVKWDEVPADNQNGIIVNYTVTYTEVPSGNPGTKIVIAPRRNATLARLKKYTNYSITVFASTAKGGGSRSDPIIVITDADIDLVLGIPILVPAHRALHTTKSTNQEKPDLSNTRQGRERELR</sequence>
<comment type="caution">
    <text evidence="3">The sequence shown here is derived from an EMBL/GenBank/DDBJ whole genome shotgun (WGS) entry which is preliminary data.</text>
</comment>
<dbReference type="Gene3D" id="2.60.40.10">
    <property type="entry name" value="Immunoglobulins"/>
    <property type="match status" value="2"/>
</dbReference>
<keyword evidence="4" id="KW-1185">Reference proteome</keyword>
<name>A0ABN8STA6_9CNID</name>
<evidence type="ECO:0000313" key="3">
    <source>
        <dbReference type="EMBL" id="CAH3194745.1"/>
    </source>
</evidence>
<dbReference type="SMART" id="SM00060">
    <property type="entry name" value="FN3"/>
    <property type="match status" value="2"/>
</dbReference>
<feature type="domain" description="Fibronectin type-III" evidence="2">
    <location>
        <begin position="11"/>
        <end position="112"/>
    </location>
</feature>
<dbReference type="Pfam" id="PF00041">
    <property type="entry name" value="fn3"/>
    <property type="match status" value="2"/>
</dbReference>
<organism evidence="3 4">
    <name type="scientific">Porites evermanni</name>
    <dbReference type="NCBI Taxonomy" id="104178"/>
    <lineage>
        <taxon>Eukaryota</taxon>
        <taxon>Metazoa</taxon>
        <taxon>Cnidaria</taxon>
        <taxon>Anthozoa</taxon>
        <taxon>Hexacorallia</taxon>
        <taxon>Scleractinia</taxon>
        <taxon>Fungiina</taxon>
        <taxon>Poritidae</taxon>
        <taxon>Porites</taxon>
    </lineage>
</organism>
<dbReference type="InterPro" id="IPR036116">
    <property type="entry name" value="FN3_sf"/>
</dbReference>
<dbReference type="PANTHER" id="PTHR46957:SF3">
    <property type="entry name" value="CYTOKINE RECEPTOR"/>
    <property type="match status" value="1"/>
</dbReference>
<evidence type="ECO:0000313" key="4">
    <source>
        <dbReference type="Proteomes" id="UP001159427"/>
    </source>
</evidence>
<protein>
    <recommendedName>
        <fullName evidence="2">Fibronectin type-III domain-containing protein</fullName>
    </recommendedName>
</protein>
<dbReference type="PROSITE" id="PS50853">
    <property type="entry name" value="FN3"/>
    <property type="match status" value="2"/>
</dbReference>
<dbReference type="PANTHER" id="PTHR46957">
    <property type="entry name" value="CYTOKINE RECEPTOR"/>
    <property type="match status" value="1"/>
</dbReference>
<accession>A0ABN8STA6</accession>